<protein>
    <submittedName>
        <fullName evidence="3">Uncharacterized protein</fullName>
    </submittedName>
</protein>
<dbReference type="KEGG" id="aas:Aasi_1429"/>
<sequence>MYTTKRSQKYSHQYLLYLLGKFIALTLILNASRCECKSGTPDSIASLKIAAESKLLVGNDQRQINITFSIGDSENPVELKDFKLKASIVEQNTFSGTTTGTTVTYTNGANEVKTFSASEPLKETLTELDNVVKELDPAHLKHSFKDFNLVPDKDAIEVKLKFELLNEAEEVIDHVEVRWIKSEFSINFPYGFAGPENETYFSLKPLKEDIRDLTKYRVELKSEEPDVSFVFRESKEQTATTLKKLLKRSPTKKLIQGKATNQIIIVAKPTQGKLTDKLTVSVYPSDAASNSTPIAQEEIEWHGYIKTFDTEKEQQDVEKAEKSEQQSEKGLTEINQASANLEAQNKMIKQEYTQIKNKFSHEKSDKLADLKLKKKEISKEEYKDQKQAIDKDFKEKVRAAKEEHDKKEKEIQKKMKENKKQQKDQTEKVKAENQEVKKEKKELKAAARAARKREKEKYDSNEAPKLLLIARKGLITDKPFILTIKNIGRPLENEDLTNIKLWYEIADSMGNTSKVFLKALADSKDSKELKPQAKISLTQVTNIKKQKLKRGDWKHIGLEINGIDLVKNMQITLHLEVPNSQQPVPPAIVEWEESKLPS</sequence>
<accession>B3EU18</accession>
<name>B3EU18_AMOA5</name>
<dbReference type="AlphaFoldDB" id="B3EU18"/>
<reference evidence="3 4" key="1">
    <citation type="journal article" date="2010" name="J. Bacteriol.">
        <title>The genome of the amoeba symbiont 'Candidatus Amoebophilus asiaticus' reveals common mechanisms for host cell interaction among amoeba-associated bacteria.</title>
        <authorList>
            <person name="Schmitz-Esser S."/>
            <person name="Tischler P."/>
            <person name="Arnold R."/>
            <person name="Montanaro J."/>
            <person name="Wagner M."/>
            <person name="Rattei T."/>
            <person name="Horn M."/>
        </authorList>
    </citation>
    <scope>NUCLEOTIDE SEQUENCE [LARGE SCALE GENOMIC DNA]</scope>
    <source>
        <strain evidence="3 4">5a2</strain>
    </source>
</reference>
<feature type="region of interest" description="Disordered" evidence="1">
    <location>
        <begin position="312"/>
        <end position="331"/>
    </location>
</feature>
<evidence type="ECO:0000313" key="3">
    <source>
        <dbReference type="EMBL" id="ACE06720.1"/>
    </source>
</evidence>
<dbReference type="HOGENOM" id="CLU_456096_0_0_10"/>
<feature type="transmembrane region" description="Helical" evidence="2">
    <location>
        <begin position="14"/>
        <end position="32"/>
    </location>
</feature>
<proteinExistence type="predicted"/>
<organism evidence="3 4">
    <name type="scientific">Amoebophilus asiaticus (strain 5a2)</name>
    <dbReference type="NCBI Taxonomy" id="452471"/>
    <lineage>
        <taxon>Bacteria</taxon>
        <taxon>Pseudomonadati</taxon>
        <taxon>Bacteroidota</taxon>
        <taxon>Cytophagia</taxon>
        <taxon>Cytophagales</taxon>
        <taxon>Amoebophilaceae</taxon>
        <taxon>Candidatus Amoebophilus</taxon>
    </lineage>
</organism>
<evidence type="ECO:0000256" key="1">
    <source>
        <dbReference type="SAM" id="MobiDB-lite"/>
    </source>
</evidence>
<dbReference type="RefSeq" id="WP_012473460.1">
    <property type="nucleotide sequence ID" value="NC_010830.1"/>
</dbReference>
<evidence type="ECO:0000256" key="2">
    <source>
        <dbReference type="SAM" id="Phobius"/>
    </source>
</evidence>
<feature type="region of interest" description="Disordered" evidence="1">
    <location>
        <begin position="397"/>
        <end position="457"/>
    </location>
</feature>
<keyword evidence="2" id="KW-1133">Transmembrane helix</keyword>
<keyword evidence="4" id="KW-1185">Reference proteome</keyword>
<feature type="compositionally biased region" description="Basic and acidic residues" evidence="1">
    <location>
        <begin position="397"/>
        <end position="445"/>
    </location>
</feature>
<dbReference type="Proteomes" id="UP000001227">
    <property type="component" value="Chromosome"/>
</dbReference>
<dbReference type="eggNOG" id="COG3064">
    <property type="taxonomic scope" value="Bacteria"/>
</dbReference>
<keyword evidence="2" id="KW-0472">Membrane</keyword>
<keyword evidence="2" id="KW-0812">Transmembrane</keyword>
<dbReference type="EMBL" id="CP001102">
    <property type="protein sequence ID" value="ACE06720.1"/>
    <property type="molecule type" value="Genomic_DNA"/>
</dbReference>
<evidence type="ECO:0000313" key="4">
    <source>
        <dbReference type="Proteomes" id="UP000001227"/>
    </source>
</evidence>
<gene>
    <name evidence="3" type="ordered locus">Aasi_1429</name>
</gene>